<evidence type="ECO:0000256" key="2">
    <source>
        <dbReference type="SAM" id="SignalP"/>
    </source>
</evidence>
<feature type="chain" id="PRO_5011545856" description="PEP-CTERM protein-sorting domain-containing protein" evidence="2">
    <location>
        <begin position="20"/>
        <end position="208"/>
    </location>
</feature>
<dbReference type="OrthoDB" id="9837558at2"/>
<dbReference type="STRING" id="1285928.SAMN04487894_116106"/>
<name>A0A1G6YX20_NIADE</name>
<keyword evidence="4" id="KW-1185">Reference proteome</keyword>
<keyword evidence="1" id="KW-0472">Membrane</keyword>
<keyword evidence="2" id="KW-0732">Signal</keyword>
<gene>
    <name evidence="3" type="ORF">SAMN04487894_116106</name>
</gene>
<dbReference type="RefSeq" id="WP_090392292.1">
    <property type="nucleotide sequence ID" value="NZ_FMZO01000016.1"/>
</dbReference>
<reference evidence="4" key="1">
    <citation type="submission" date="2016-10" db="EMBL/GenBank/DDBJ databases">
        <authorList>
            <person name="Varghese N."/>
            <person name="Submissions S."/>
        </authorList>
    </citation>
    <scope>NUCLEOTIDE SEQUENCE [LARGE SCALE GENOMIC DNA]</scope>
    <source>
        <strain evidence="4">DSM 25811 / CCM 8410 / LMG 26954 / E90</strain>
    </source>
</reference>
<evidence type="ECO:0008006" key="5">
    <source>
        <dbReference type="Google" id="ProtNLM"/>
    </source>
</evidence>
<feature type="transmembrane region" description="Helical" evidence="1">
    <location>
        <begin position="115"/>
        <end position="141"/>
    </location>
</feature>
<evidence type="ECO:0000313" key="3">
    <source>
        <dbReference type="EMBL" id="SDD94185.1"/>
    </source>
</evidence>
<feature type="transmembrane region" description="Helical" evidence="1">
    <location>
        <begin position="148"/>
        <end position="167"/>
    </location>
</feature>
<protein>
    <recommendedName>
        <fullName evidence="5">PEP-CTERM protein-sorting domain-containing protein</fullName>
    </recommendedName>
</protein>
<proteinExistence type="predicted"/>
<keyword evidence="1" id="KW-1133">Transmembrane helix</keyword>
<dbReference type="EMBL" id="FMZO01000016">
    <property type="protein sequence ID" value="SDD94185.1"/>
    <property type="molecule type" value="Genomic_DNA"/>
</dbReference>
<feature type="signal peptide" evidence="2">
    <location>
        <begin position="1"/>
        <end position="19"/>
    </location>
</feature>
<evidence type="ECO:0000256" key="1">
    <source>
        <dbReference type="SAM" id="Phobius"/>
    </source>
</evidence>
<dbReference type="Proteomes" id="UP000198757">
    <property type="component" value="Unassembled WGS sequence"/>
</dbReference>
<sequence length="208" mass="22419">MKHQLGLLFLLAIFFQANSTGTSAPAAFRVKAPARSFRAAPDIDTAVPGCTTKKQLLFDDIRAILRDQLLMVSWISPASGNGNCFEVQASEDRVAFATIGSVEPGRPDDNANGDFLYAASIPAPAYPVSMAGLLLIATAFFRISKKRMMVALFIVLTLGSAIIACYHKDQVTVGPEPVRFIRIAVTDKDGMRSYSEVVKVHKGVGIAQ</sequence>
<organism evidence="3 4">
    <name type="scientific">Niabella drilacis (strain DSM 25811 / CCM 8410 / CCUG 62505 / LMG 26954 / E90)</name>
    <dbReference type="NCBI Taxonomy" id="1285928"/>
    <lineage>
        <taxon>Bacteria</taxon>
        <taxon>Pseudomonadati</taxon>
        <taxon>Bacteroidota</taxon>
        <taxon>Chitinophagia</taxon>
        <taxon>Chitinophagales</taxon>
        <taxon>Chitinophagaceae</taxon>
        <taxon>Niabella</taxon>
    </lineage>
</organism>
<evidence type="ECO:0000313" key="4">
    <source>
        <dbReference type="Proteomes" id="UP000198757"/>
    </source>
</evidence>
<dbReference type="AlphaFoldDB" id="A0A1G6YX20"/>
<accession>A0A1G6YX20</accession>
<keyword evidence="1" id="KW-0812">Transmembrane</keyword>